<dbReference type="AlphaFoldDB" id="A0A263BUW2"/>
<dbReference type="Proteomes" id="UP000217083">
    <property type="component" value="Unassembled WGS sequence"/>
</dbReference>
<comment type="caution">
    <text evidence="1">The sequence shown here is derived from an EMBL/GenBank/DDBJ whole genome shotgun (WGS) entry which is preliminary data.</text>
</comment>
<name>A0A263BUW2_9BACI</name>
<keyword evidence="2" id="KW-1185">Reference proteome</keyword>
<reference evidence="2" key="1">
    <citation type="submission" date="2017-08" db="EMBL/GenBank/DDBJ databases">
        <authorList>
            <person name="Huang Z."/>
        </authorList>
    </citation>
    <scope>NUCLEOTIDE SEQUENCE [LARGE SCALE GENOMIC DNA]</scope>
    <source>
        <strain evidence="2">SA5d-4</strain>
    </source>
</reference>
<protein>
    <submittedName>
        <fullName evidence="1">Uncharacterized protein</fullName>
    </submittedName>
</protein>
<accession>A0A263BUW2</accession>
<gene>
    <name evidence="1" type="ORF">CIB95_03910</name>
</gene>
<dbReference type="RefSeq" id="WP_094922185.1">
    <property type="nucleotide sequence ID" value="NZ_NPIA01000002.1"/>
</dbReference>
<evidence type="ECO:0000313" key="2">
    <source>
        <dbReference type="Proteomes" id="UP000217083"/>
    </source>
</evidence>
<reference evidence="1 2" key="2">
    <citation type="submission" date="2017-09" db="EMBL/GenBank/DDBJ databases">
        <title>Bacillus patelloidae sp. nov., isolated from the intestinal tract of a marine limpet.</title>
        <authorList>
            <person name="Liu R."/>
            <person name="Dong C."/>
            <person name="Shao Z."/>
        </authorList>
    </citation>
    <scope>NUCLEOTIDE SEQUENCE [LARGE SCALE GENOMIC DNA]</scope>
    <source>
        <strain evidence="1 2">SA5d-4</strain>
    </source>
</reference>
<organism evidence="1 2">
    <name type="scientific">Lottiidibacillus patelloidae</name>
    <dbReference type="NCBI Taxonomy" id="2670334"/>
    <lineage>
        <taxon>Bacteria</taxon>
        <taxon>Bacillati</taxon>
        <taxon>Bacillota</taxon>
        <taxon>Bacilli</taxon>
        <taxon>Bacillales</taxon>
        <taxon>Bacillaceae</taxon>
        <taxon>Lottiidibacillus</taxon>
    </lineage>
</organism>
<sequence length="121" mass="13793">MYMQRVIVVEANKEPYLLEIENNFSEMQNLVKGSLNFQYLANGYFVIHHTGCNKEFCYPNYELHGTLLITKGLENIDESGISGISLQESEHVIKTLIHLKEANFPIAYLPSALSEKLNKIS</sequence>
<evidence type="ECO:0000313" key="1">
    <source>
        <dbReference type="EMBL" id="OZM57524.1"/>
    </source>
</evidence>
<dbReference type="EMBL" id="NPIA01000002">
    <property type="protein sequence ID" value="OZM57524.1"/>
    <property type="molecule type" value="Genomic_DNA"/>
</dbReference>
<proteinExistence type="predicted"/>